<evidence type="ECO:0000313" key="1">
    <source>
        <dbReference type="EMBL" id="GKH73576.1"/>
    </source>
</evidence>
<proteinExistence type="predicted"/>
<accession>A0AA37K9S2</accession>
<protein>
    <submittedName>
        <fullName evidence="1">Uncharacterized protein</fullName>
    </submittedName>
</protein>
<dbReference type="EMBL" id="BQNZ01000003">
    <property type="protein sequence ID" value="GKH73576.1"/>
    <property type="molecule type" value="Genomic_DNA"/>
</dbReference>
<dbReference type="AlphaFoldDB" id="A0AA37K9S2"/>
<gene>
    <name evidence="1" type="ORF">CE91St3_34390</name>
</gene>
<name>A0AA37K9S2_9BACT</name>
<evidence type="ECO:0000313" key="2">
    <source>
        <dbReference type="Proteomes" id="UP001055114"/>
    </source>
</evidence>
<comment type="caution">
    <text evidence="1">The sequence shown here is derived from an EMBL/GenBank/DDBJ whole genome shotgun (WGS) entry which is preliminary data.</text>
</comment>
<dbReference type="Proteomes" id="UP001055114">
    <property type="component" value="Unassembled WGS sequence"/>
</dbReference>
<sequence>MDTHVPTCINAVEKLSKNEKSIAKNVPIIVIAMPMQIRCNISKIKSLMQYI</sequence>
<reference evidence="1" key="1">
    <citation type="submission" date="2022-01" db="EMBL/GenBank/DDBJ databases">
        <title>Novel bile acid biosynthetic pathways are enriched in the microbiome of centenarians.</title>
        <authorList>
            <person name="Sato Y."/>
            <person name="Atarashi K."/>
            <person name="Plichta R.D."/>
            <person name="Arai Y."/>
            <person name="Sasajima S."/>
            <person name="Kearney M.S."/>
            <person name="Suda W."/>
            <person name="Takeshita K."/>
            <person name="Sasaki T."/>
            <person name="Okamoto S."/>
            <person name="Skelly N.A."/>
            <person name="Okamura Y."/>
            <person name="Vlamakis H."/>
            <person name="Li Y."/>
            <person name="Tanoue T."/>
            <person name="Takei H."/>
            <person name="Nittono H."/>
            <person name="Narushima S."/>
            <person name="Irie J."/>
            <person name="Itoh H."/>
            <person name="Moriya K."/>
            <person name="Sugiura Y."/>
            <person name="Suematsu M."/>
            <person name="Moritoki N."/>
            <person name="Shibata S."/>
            <person name="Littman R.D."/>
            <person name="Fischbach A.M."/>
            <person name="Uwamino Y."/>
            <person name="Inoue T."/>
            <person name="Honda A."/>
            <person name="Hattori M."/>
            <person name="Murai T."/>
            <person name="Xavier J.R."/>
            <person name="Hirose N."/>
            <person name="Honda K."/>
        </authorList>
    </citation>
    <scope>NUCLEOTIDE SEQUENCE</scope>
    <source>
        <strain evidence="1">CE91-St3</strain>
    </source>
</reference>
<organism evidence="1 2">
    <name type="scientific">Parabacteroides merdae</name>
    <dbReference type="NCBI Taxonomy" id="46503"/>
    <lineage>
        <taxon>Bacteria</taxon>
        <taxon>Pseudomonadati</taxon>
        <taxon>Bacteroidota</taxon>
        <taxon>Bacteroidia</taxon>
        <taxon>Bacteroidales</taxon>
        <taxon>Tannerellaceae</taxon>
        <taxon>Parabacteroides</taxon>
    </lineage>
</organism>